<dbReference type="RefSeq" id="WP_136403597.1">
    <property type="nucleotide sequence ID" value="NZ_SSNZ01000006.1"/>
</dbReference>
<dbReference type="EMBL" id="SSNZ01000006">
    <property type="protein sequence ID" value="THF49089.1"/>
    <property type="molecule type" value="Genomic_DNA"/>
</dbReference>
<dbReference type="AlphaFoldDB" id="A0A4S3ZTP8"/>
<reference evidence="3 4" key="1">
    <citation type="submission" date="2019-04" db="EMBL/GenBank/DDBJ databases">
        <title>Flavobacterium sp. nov. isolated from construction timber.</title>
        <authorList>
            <person name="Lin S.-Y."/>
            <person name="Chang C.-T."/>
            <person name="Young C.-C."/>
        </authorList>
    </citation>
    <scope>NUCLEOTIDE SEQUENCE [LARGE SCALE GENOMIC DNA]</scope>
    <source>
        <strain evidence="3 4">CC-CTC003</strain>
    </source>
</reference>
<name>A0A4S3ZTP8_9FLAO</name>
<sequence length="306" mass="33829">MKKNIFRLGLLFGIGMLAIQIGCKKTEAATENVEETPVSGKATVLVEETIFPIVDDEATLFQNEYDRAKLTLEQKTETEILQSIYQQTSQIVVLPRTLDSLELKNFRSKQIIPRITEIGTDAVAFIVNAKQADSTITTEEIVSVMMGKKSTKIKNLVFDNANSSTVRTLKEFAGVKELPANGVFSLKSNGELLNYIADHTDAIGVVGVNWLLQTPRELQNAVLNVKVLGVNNNKLKNNKFFKPTQNNIATGDYPITRKLYMLNFQGTTGLGMGFASFVAGQKGQRIMLKSGLVPAIMPTREIQVRN</sequence>
<dbReference type="InterPro" id="IPR024370">
    <property type="entry name" value="PBP_domain"/>
</dbReference>
<keyword evidence="1" id="KW-0732">Signal</keyword>
<comment type="caution">
    <text evidence="3">The sequence shown here is derived from an EMBL/GenBank/DDBJ whole genome shotgun (WGS) entry which is preliminary data.</text>
</comment>
<dbReference type="PANTHER" id="PTHR30570:SF1">
    <property type="entry name" value="PHOSPHATE-BINDING PROTEIN PSTS"/>
    <property type="match status" value="1"/>
</dbReference>
<organism evidence="3 4">
    <name type="scientific">Flavobacterium supellecticarium</name>
    <dbReference type="NCBI Taxonomy" id="2565924"/>
    <lineage>
        <taxon>Bacteria</taxon>
        <taxon>Pseudomonadati</taxon>
        <taxon>Bacteroidota</taxon>
        <taxon>Flavobacteriia</taxon>
        <taxon>Flavobacteriales</taxon>
        <taxon>Flavobacteriaceae</taxon>
        <taxon>Flavobacterium</taxon>
    </lineage>
</organism>
<keyword evidence="4" id="KW-1185">Reference proteome</keyword>
<dbReference type="InterPro" id="IPR050811">
    <property type="entry name" value="Phosphate_ABC_transporter"/>
</dbReference>
<dbReference type="PANTHER" id="PTHR30570">
    <property type="entry name" value="PERIPLASMIC PHOSPHATE BINDING COMPONENT OF PHOSPHATE ABC TRANSPORTER"/>
    <property type="match status" value="1"/>
</dbReference>
<gene>
    <name evidence="3" type="ORF">E6C50_12660</name>
</gene>
<evidence type="ECO:0000313" key="4">
    <source>
        <dbReference type="Proteomes" id="UP000307507"/>
    </source>
</evidence>
<protein>
    <submittedName>
        <fullName evidence="3">Phosphate ABC transporter substrate-binding protein</fullName>
    </submittedName>
</protein>
<evidence type="ECO:0000259" key="2">
    <source>
        <dbReference type="Pfam" id="PF12849"/>
    </source>
</evidence>
<feature type="domain" description="PBP" evidence="2">
    <location>
        <begin position="34"/>
        <end position="280"/>
    </location>
</feature>
<evidence type="ECO:0000313" key="3">
    <source>
        <dbReference type="EMBL" id="THF49089.1"/>
    </source>
</evidence>
<dbReference type="OrthoDB" id="1450880at2"/>
<dbReference type="Proteomes" id="UP000307507">
    <property type="component" value="Unassembled WGS sequence"/>
</dbReference>
<proteinExistence type="predicted"/>
<dbReference type="Gene3D" id="3.40.190.10">
    <property type="entry name" value="Periplasmic binding protein-like II"/>
    <property type="match status" value="2"/>
</dbReference>
<dbReference type="SUPFAM" id="SSF53850">
    <property type="entry name" value="Periplasmic binding protein-like II"/>
    <property type="match status" value="1"/>
</dbReference>
<dbReference type="Pfam" id="PF12849">
    <property type="entry name" value="PBP_like_2"/>
    <property type="match status" value="1"/>
</dbReference>
<accession>A0A4S3ZTP8</accession>
<evidence type="ECO:0000256" key="1">
    <source>
        <dbReference type="ARBA" id="ARBA00022729"/>
    </source>
</evidence>